<comment type="caution">
    <text evidence="5">The sequence shown here is derived from an EMBL/GenBank/DDBJ whole genome shotgun (WGS) entry which is preliminary data.</text>
</comment>
<reference evidence="5 6" key="1">
    <citation type="submission" date="2019-07" db="EMBL/GenBank/DDBJ databases">
        <title>Whole genome shotgun sequence of Nocardia ninae NBRC 108245.</title>
        <authorList>
            <person name="Hosoyama A."/>
            <person name="Uohara A."/>
            <person name="Ohji S."/>
            <person name="Ichikawa N."/>
        </authorList>
    </citation>
    <scope>NUCLEOTIDE SEQUENCE [LARGE SCALE GENOMIC DNA]</scope>
    <source>
        <strain evidence="5 6">NBRC 108245</strain>
    </source>
</reference>
<dbReference type="GO" id="GO:0003677">
    <property type="term" value="F:DNA binding"/>
    <property type="evidence" value="ECO:0007669"/>
    <property type="project" value="UniProtKB-KW"/>
</dbReference>
<evidence type="ECO:0000256" key="1">
    <source>
        <dbReference type="ARBA" id="ARBA00010923"/>
    </source>
</evidence>
<dbReference type="InterPro" id="IPR044946">
    <property type="entry name" value="Restrct_endonuc_typeI_TRD_sf"/>
</dbReference>
<accession>A0A511MJK6</accession>
<gene>
    <name evidence="5" type="ORF">NN4_52980</name>
</gene>
<dbReference type="SUPFAM" id="SSF116734">
    <property type="entry name" value="DNA methylase specificity domain"/>
    <property type="match status" value="2"/>
</dbReference>
<dbReference type="InterPro" id="IPR052021">
    <property type="entry name" value="Type-I_RS_S_subunit"/>
</dbReference>
<proteinExistence type="inferred from homology"/>
<dbReference type="CDD" id="cd17260">
    <property type="entry name" value="RMtype1_S_EcoEI-TRD1-CR1_like"/>
    <property type="match status" value="1"/>
</dbReference>
<dbReference type="PANTHER" id="PTHR30408:SF12">
    <property type="entry name" value="TYPE I RESTRICTION ENZYME MJAVIII SPECIFICITY SUBUNIT"/>
    <property type="match status" value="1"/>
</dbReference>
<dbReference type="AlphaFoldDB" id="A0A511MJK6"/>
<dbReference type="GO" id="GO:0009307">
    <property type="term" value="P:DNA restriction-modification system"/>
    <property type="evidence" value="ECO:0007669"/>
    <property type="project" value="UniProtKB-KW"/>
</dbReference>
<dbReference type="InterPro" id="IPR000055">
    <property type="entry name" value="Restrct_endonuc_typeI_TRD"/>
</dbReference>
<dbReference type="RefSeq" id="WP_186818643.1">
    <property type="nucleotide sequence ID" value="NZ_BJXA01000041.1"/>
</dbReference>
<keyword evidence="6" id="KW-1185">Reference proteome</keyword>
<name>A0A511MJK6_9NOCA</name>
<sequence>MIRTVKLRDVAHLNPRLIDRLDKDTIVSFLGMADVDAVEGTTGAGVDKKFFEVSKGYTQFKSGDLLVAKITPCFENGKIAQAKMRNPQGAGSTEFHVVRPDSSELDSRYLLHFLRLPQVRIAGERRMTGSAGQRRVPESFLAELTFPLPSVAEQRRIAEVLDGVDVLREKRRRAIALLDDLARSIFLDMFGDPIANSRNWLRIPFGDLLDRIDSGTSPKCLDRPARDNEWAVLKLSSVTSCRFIPAENKAIPLGTIPAYDDEVRPGDLLFTRKNTPSLVAACSFVRDTPPRLLMPDLIFRFRFKSDAEVVPLYIHQLLVNPQKRRKVQELAGGSAASMSNISKARLMNLSIELPPLDLQREFAKRIDTLERSRHVYVTQLDDLDTLFVSLQSRAFRGEL</sequence>
<evidence type="ECO:0000313" key="5">
    <source>
        <dbReference type="EMBL" id="GEM40779.1"/>
    </source>
</evidence>
<protein>
    <recommendedName>
        <fullName evidence="4">Type I restriction modification DNA specificity domain-containing protein</fullName>
    </recommendedName>
</protein>
<keyword evidence="2" id="KW-0680">Restriction system</keyword>
<evidence type="ECO:0000256" key="3">
    <source>
        <dbReference type="ARBA" id="ARBA00023125"/>
    </source>
</evidence>
<dbReference type="Proteomes" id="UP000321424">
    <property type="component" value="Unassembled WGS sequence"/>
</dbReference>
<dbReference type="Pfam" id="PF01420">
    <property type="entry name" value="Methylase_S"/>
    <property type="match status" value="1"/>
</dbReference>
<keyword evidence="3" id="KW-0238">DNA-binding</keyword>
<comment type="similarity">
    <text evidence="1">Belongs to the type-I restriction system S methylase family.</text>
</comment>
<organism evidence="5 6">
    <name type="scientific">Nocardia ninae NBRC 108245</name>
    <dbReference type="NCBI Taxonomy" id="1210091"/>
    <lineage>
        <taxon>Bacteria</taxon>
        <taxon>Bacillati</taxon>
        <taxon>Actinomycetota</taxon>
        <taxon>Actinomycetes</taxon>
        <taxon>Mycobacteriales</taxon>
        <taxon>Nocardiaceae</taxon>
        <taxon>Nocardia</taxon>
    </lineage>
</organism>
<evidence type="ECO:0000313" key="6">
    <source>
        <dbReference type="Proteomes" id="UP000321424"/>
    </source>
</evidence>
<dbReference type="PANTHER" id="PTHR30408">
    <property type="entry name" value="TYPE-1 RESTRICTION ENZYME ECOKI SPECIFICITY PROTEIN"/>
    <property type="match status" value="1"/>
</dbReference>
<evidence type="ECO:0000259" key="4">
    <source>
        <dbReference type="Pfam" id="PF01420"/>
    </source>
</evidence>
<dbReference type="EMBL" id="BJXA01000041">
    <property type="protein sequence ID" value="GEM40779.1"/>
    <property type="molecule type" value="Genomic_DNA"/>
</dbReference>
<evidence type="ECO:0000256" key="2">
    <source>
        <dbReference type="ARBA" id="ARBA00022747"/>
    </source>
</evidence>
<dbReference type="Gene3D" id="3.90.220.20">
    <property type="entry name" value="DNA methylase specificity domains"/>
    <property type="match status" value="2"/>
</dbReference>
<feature type="domain" description="Type I restriction modification DNA specificity" evidence="4">
    <location>
        <begin position="4"/>
        <end position="166"/>
    </location>
</feature>